<dbReference type="SMART" id="SM00354">
    <property type="entry name" value="HTH_LACI"/>
    <property type="match status" value="1"/>
</dbReference>
<feature type="domain" description="HTH lacI-type" evidence="4">
    <location>
        <begin position="4"/>
        <end position="61"/>
    </location>
</feature>
<comment type="caution">
    <text evidence="5">The sequence shown here is derived from an EMBL/GenBank/DDBJ whole genome shotgun (WGS) entry which is preliminary data.</text>
</comment>
<dbReference type="InterPro" id="IPR028082">
    <property type="entry name" value="Peripla_BP_I"/>
</dbReference>
<keyword evidence="1" id="KW-0805">Transcription regulation</keyword>
<dbReference type="GO" id="GO:0000976">
    <property type="term" value="F:transcription cis-regulatory region binding"/>
    <property type="evidence" value="ECO:0007669"/>
    <property type="project" value="TreeGrafter"/>
</dbReference>
<dbReference type="PROSITE" id="PS50932">
    <property type="entry name" value="HTH_LACI_2"/>
    <property type="match status" value="1"/>
</dbReference>
<dbReference type="SUPFAM" id="SSF47413">
    <property type="entry name" value="lambda repressor-like DNA-binding domains"/>
    <property type="match status" value="1"/>
</dbReference>
<dbReference type="EMBL" id="SODV01000001">
    <property type="protein sequence ID" value="TDX01861.1"/>
    <property type="molecule type" value="Genomic_DNA"/>
</dbReference>
<gene>
    <name evidence="5" type="ORF">EDB95_2905</name>
</gene>
<dbReference type="CDD" id="cd01392">
    <property type="entry name" value="HTH_LacI"/>
    <property type="match status" value="1"/>
</dbReference>
<protein>
    <submittedName>
        <fullName evidence="5">LacI family transcriptional regulator</fullName>
    </submittedName>
</protein>
<dbReference type="PANTHER" id="PTHR30146">
    <property type="entry name" value="LACI-RELATED TRANSCRIPTIONAL REPRESSOR"/>
    <property type="match status" value="1"/>
</dbReference>
<evidence type="ECO:0000256" key="3">
    <source>
        <dbReference type="ARBA" id="ARBA00023163"/>
    </source>
</evidence>
<evidence type="ECO:0000313" key="5">
    <source>
        <dbReference type="EMBL" id="TDX01861.1"/>
    </source>
</evidence>
<evidence type="ECO:0000259" key="4">
    <source>
        <dbReference type="PROSITE" id="PS50932"/>
    </source>
</evidence>
<keyword evidence="3" id="KW-0804">Transcription</keyword>
<dbReference type="InterPro" id="IPR000843">
    <property type="entry name" value="HTH_LacI"/>
</dbReference>
<dbReference type="InterPro" id="IPR010982">
    <property type="entry name" value="Lambda_DNA-bd_dom_sf"/>
</dbReference>
<dbReference type="PANTHER" id="PTHR30146:SF109">
    <property type="entry name" value="HTH-TYPE TRANSCRIPTIONAL REGULATOR GALS"/>
    <property type="match status" value="1"/>
</dbReference>
<dbReference type="SUPFAM" id="SSF53822">
    <property type="entry name" value="Periplasmic binding protein-like I"/>
    <property type="match status" value="1"/>
</dbReference>
<name>A0A4R8DXB9_9BACT</name>
<keyword evidence="2" id="KW-0238">DNA-binding</keyword>
<evidence type="ECO:0000256" key="1">
    <source>
        <dbReference type="ARBA" id="ARBA00023015"/>
    </source>
</evidence>
<evidence type="ECO:0000256" key="2">
    <source>
        <dbReference type="ARBA" id="ARBA00023125"/>
    </source>
</evidence>
<evidence type="ECO:0000313" key="6">
    <source>
        <dbReference type="Proteomes" id="UP000294498"/>
    </source>
</evidence>
<dbReference type="Gene3D" id="1.10.260.40">
    <property type="entry name" value="lambda repressor-like DNA-binding domains"/>
    <property type="match status" value="1"/>
</dbReference>
<dbReference type="InterPro" id="IPR046335">
    <property type="entry name" value="LacI/GalR-like_sensor"/>
</dbReference>
<sequence length="337" mass="37718">MKKVSIKDVARQAEVSYTIASAVLGERHRKLAIDEETALHIQRVAKELGYTPNPIATSLKSGKSRTIAFIVDDISSPLFGGLAGIIEAEARKFNYAVICCSTGNSPESGRRVLRMLEQRHIDGYIIVPCKELRPEIQALQKSHKPVVLVNQYVKTPSPIAYVITDEYADIYEGVRFLVSRGYRRIGLLTEGEDAQLQFNGYKDALHAVNLTYARKYVSKVRAGIKAGELETHIRQFLLDHRDMEALLLVGERIALTGLQTLKFLRINVPDDMAVLCYADHLLLKLNEPAITVIRPPLEEMALHAIQLLIRQLSDPGHVPGAAYRFALRSRLIVRESV</sequence>
<dbReference type="Gene3D" id="3.40.50.2300">
    <property type="match status" value="2"/>
</dbReference>
<dbReference type="AlphaFoldDB" id="A0A4R8DXB9"/>
<reference evidence="5 6" key="1">
    <citation type="submission" date="2019-03" db="EMBL/GenBank/DDBJ databases">
        <title>Genomic Encyclopedia of Type Strains, Phase IV (KMG-IV): sequencing the most valuable type-strain genomes for metagenomic binning, comparative biology and taxonomic classification.</title>
        <authorList>
            <person name="Goeker M."/>
        </authorList>
    </citation>
    <scope>NUCLEOTIDE SEQUENCE [LARGE SCALE GENOMIC DNA]</scope>
    <source>
        <strain evidence="5 6">DSM 100059</strain>
    </source>
</reference>
<dbReference type="RefSeq" id="WP_133994499.1">
    <property type="nucleotide sequence ID" value="NZ_SODV01000001.1"/>
</dbReference>
<organism evidence="5 6">
    <name type="scientific">Dinghuibacter silviterrae</name>
    <dbReference type="NCBI Taxonomy" id="1539049"/>
    <lineage>
        <taxon>Bacteria</taxon>
        <taxon>Pseudomonadati</taxon>
        <taxon>Bacteroidota</taxon>
        <taxon>Chitinophagia</taxon>
        <taxon>Chitinophagales</taxon>
        <taxon>Chitinophagaceae</taxon>
        <taxon>Dinghuibacter</taxon>
    </lineage>
</organism>
<dbReference type="GO" id="GO:0003700">
    <property type="term" value="F:DNA-binding transcription factor activity"/>
    <property type="evidence" value="ECO:0007669"/>
    <property type="project" value="TreeGrafter"/>
</dbReference>
<dbReference type="Pfam" id="PF00356">
    <property type="entry name" value="LacI"/>
    <property type="match status" value="1"/>
</dbReference>
<dbReference type="Proteomes" id="UP000294498">
    <property type="component" value="Unassembled WGS sequence"/>
</dbReference>
<accession>A0A4R8DXB9</accession>
<proteinExistence type="predicted"/>
<keyword evidence="6" id="KW-1185">Reference proteome</keyword>
<dbReference type="Pfam" id="PF13377">
    <property type="entry name" value="Peripla_BP_3"/>
    <property type="match status" value="1"/>
</dbReference>
<dbReference type="OrthoDB" id="9803256at2"/>